<dbReference type="InterPro" id="IPR005490">
    <property type="entry name" value="LD_TPept_cat_dom"/>
</dbReference>
<evidence type="ECO:0000256" key="5">
    <source>
        <dbReference type="ARBA" id="ARBA00022984"/>
    </source>
</evidence>
<organism evidence="10 11">
    <name type="scientific">Hohaiivirga grylli</name>
    <dbReference type="NCBI Taxonomy" id="3133970"/>
    <lineage>
        <taxon>Bacteria</taxon>
        <taxon>Pseudomonadati</taxon>
        <taxon>Pseudomonadota</taxon>
        <taxon>Alphaproteobacteria</taxon>
        <taxon>Hyphomicrobiales</taxon>
        <taxon>Methylobacteriaceae</taxon>
        <taxon>Hohaiivirga</taxon>
    </lineage>
</organism>
<feature type="domain" description="L,D-TPase catalytic" evidence="9">
    <location>
        <begin position="50"/>
        <end position="178"/>
    </location>
</feature>
<dbReference type="PANTHER" id="PTHR36699">
    <property type="entry name" value="LD-TRANSPEPTIDASE"/>
    <property type="match status" value="1"/>
</dbReference>
<evidence type="ECO:0000256" key="8">
    <source>
        <dbReference type="SAM" id="MobiDB-lite"/>
    </source>
</evidence>
<evidence type="ECO:0000256" key="3">
    <source>
        <dbReference type="ARBA" id="ARBA00022679"/>
    </source>
</evidence>
<evidence type="ECO:0000256" key="6">
    <source>
        <dbReference type="ARBA" id="ARBA00023316"/>
    </source>
</evidence>
<evidence type="ECO:0000256" key="1">
    <source>
        <dbReference type="ARBA" id="ARBA00004752"/>
    </source>
</evidence>
<name>A0ABV0BN47_9HYPH</name>
<sequence>MLKPAVAVLGTALLLAGCQDGGGSARSRAPIPTATLDLMQSKGMSQRDPILIRSYKKESEMEVWKMGSNGRYTLLKTYPICRWSGQLGPKVREGDRQAPEGFYSVTPSLMNPNSSYYLSFDTGFPNAFDRSKGRTGSNLMVHGSCSSRGCFAMTDEAIAEIYAIAREAFAGGQRSFQFQSYPFRMTAKNMALHRADPNIGFWKNLKEGSDYFEVKHQEPKVAVCAGRYSFNSSGTCSNAFDAAVAQKSASDEREIASLVNSGTKAVNLVYGDGSQHSSFRGFFAKSTGPEVSRPELLASGPREVVVTDGPSTTASLKKDDQDN</sequence>
<dbReference type="InterPro" id="IPR038063">
    <property type="entry name" value="Transpep_catalytic_dom"/>
</dbReference>
<dbReference type="CDD" id="cd16913">
    <property type="entry name" value="YkuD_like"/>
    <property type="match status" value="1"/>
</dbReference>
<comment type="pathway">
    <text evidence="1 7">Cell wall biogenesis; peptidoglycan biosynthesis.</text>
</comment>
<feature type="active site" description="Proton donor/acceptor" evidence="7">
    <location>
        <position position="142"/>
    </location>
</feature>
<dbReference type="SUPFAM" id="SSF141523">
    <property type="entry name" value="L,D-transpeptidase catalytic domain-like"/>
    <property type="match status" value="1"/>
</dbReference>
<dbReference type="Proteomes" id="UP001418637">
    <property type="component" value="Unassembled WGS sequence"/>
</dbReference>
<dbReference type="GO" id="GO:0016740">
    <property type="term" value="F:transferase activity"/>
    <property type="evidence" value="ECO:0007669"/>
    <property type="project" value="UniProtKB-KW"/>
</dbReference>
<dbReference type="PANTHER" id="PTHR36699:SF1">
    <property type="entry name" value="L,D-TRANSPEPTIDASE YAFK-RELATED"/>
    <property type="match status" value="1"/>
</dbReference>
<evidence type="ECO:0000256" key="7">
    <source>
        <dbReference type="PROSITE-ProRule" id="PRU01373"/>
    </source>
</evidence>
<dbReference type="PROSITE" id="PS52029">
    <property type="entry name" value="LD_TPASE"/>
    <property type="match status" value="1"/>
</dbReference>
<proteinExistence type="inferred from homology"/>
<dbReference type="RefSeq" id="WP_346337724.1">
    <property type="nucleotide sequence ID" value="NZ_JBBYXI010000004.1"/>
</dbReference>
<dbReference type="EMBL" id="JBBYXI010000004">
    <property type="protein sequence ID" value="MEN3931681.1"/>
    <property type="molecule type" value="Genomic_DNA"/>
</dbReference>
<gene>
    <name evidence="10" type="ORF">WJT86_11510</name>
</gene>
<protein>
    <submittedName>
        <fullName evidence="10">Murein L,D-transpeptidase family protein</fullName>
        <ecNumber evidence="10">2.-.-.-</ecNumber>
    </submittedName>
</protein>
<feature type="region of interest" description="Disordered" evidence="8">
    <location>
        <begin position="291"/>
        <end position="323"/>
    </location>
</feature>
<evidence type="ECO:0000256" key="2">
    <source>
        <dbReference type="ARBA" id="ARBA00005992"/>
    </source>
</evidence>
<evidence type="ECO:0000313" key="11">
    <source>
        <dbReference type="Proteomes" id="UP001418637"/>
    </source>
</evidence>
<evidence type="ECO:0000313" key="10">
    <source>
        <dbReference type="EMBL" id="MEN3931681.1"/>
    </source>
</evidence>
<feature type="active site" description="Nucleophile" evidence="7">
    <location>
        <position position="150"/>
    </location>
</feature>
<keyword evidence="6 7" id="KW-0961">Cell wall biogenesis/degradation</keyword>
<comment type="similarity">
    <text evidence="2">Belongs to the YkuD family.</text>
</comment>
<dbReference type="EC" id="2.-.-.-" evidence="10"/>
<comment type="caution">
    <text evidence="10">The sequence shown here is derived from an EMBL/GenBank/DDBJ whole genome shotgun (WGS) entry which is preliminary data.</text>
</comment>
<keyword evidence="11" id="KW-1185">Reference proteome</keyword>
<evidence type="ECO:0000259" key="9">
    <source>
        <dbReference type="PROSITE" id="PS52029"/>
    </source>
</evidence>
<keyword evidence="5 7" id="KW-0573">Peptidoglycan synthesis</keyword>
<keyword evidence="4 7" id="KW-0133">Cell shape</keyword>
<dbReference type="Pfam" id="PF03734">
    <property type="entry name" value="YkuD"/>
    <property type="match status" value="1"/>
</dbReference>
<evidence type="ECO:0000256" key="4">
    <source>
        <dbReference type="ARBA" id="ARBA00022960"/>
    </source>
</evidence>
<reference evidence="10 11" key="1">
    <citation type="submission" date="2024-04" db="EMBL/GenBank/DDBJ databases">
        <title>A novel species isolated from cricket.</title>
        <authorList>
            <person name="Wang H.-C."/>
        </authorList>
    </citation>
    <scope>NUCLEOTIDE SEQUENCE [LARGE SCALE GENOMIC DNA]</scope>
    <source>
        <strain evidence="10 11">WL0021</strain>
    </source>
</reference>
<keyword evidence="3 10" id="KW-0808">Transferase</keyword>
<accession>A0ABV0BN47</accession>
<dbReference type="PROSITE" id="PS51257">
    <property type="entry name" value="PROKAR_LIPOPROTEIN"/>
    <property type="match status" value="1"/>
</dbReference>